<evidence type="ECO:0008006" key="3">
    <source>
        <dbReference type="Google" id="ProtNLM"/>
    </source>
</evidence>
<dbReference type="AlphaFoldDB" id="A0A9P5NE14"/>
<dbReference type="Proteomes" id="UP000724874">
    <property type="component" value="Unassembled WGS sequence"/>
</dbReference>
<keyword evidence="2" id="KW-1185">Reference proteome</keyword>
<proteinExistence type="predicted"/>
<accession>A0A9P5NE14</accession>
<dbReference type="SUPFAM" id="SSF56112">
    <property type="entry name" value="Protein kinase-like (PK-like)"/>
    <property type="match status" value="1"/>
</dbReference>
<protein>
    <recommendedName>
        <fullName evidence="3">Protein kinase domain-containing protein</fullName>
    </recommendedName>
</protein>
<gene>
    <name evidence="1" type="ORF">CPB84DRAFT_313836</name>
</gene>
<organism evidence="1 2">
    <name type="scientific">Gymnopilus junonius</name>
    <name type="common">Spectacular rustgill mushroom</name>
    <name type="synonym">Gymnopilus spectabilis subsp. junonius</name>
    <dbReference type="NCBI Taxonomy" id="109634"/>
    <lineage>
        <taxon>Eukaryota</taxon>
        <taxon>Fungi</taxon>
        <taxon>Dikarya</taxon>
        <taxon>Basidiomycota</taxon>
        <taxon>Agaricomycotina</taxon>
        <taxon>Agaricomycetes</taxon>
        <taxon>Agaricomycetidae</taxon>
        <taxon>Agaricales</taxon>
        <taxon>Agaricineae</taxon>
        <taxon>Hymenogastraceae</taxon>
        <taxon>Gymnopilus</taxon>
    </lineage>
</organism>
<dbReference type="EMBL" id="JADNYJ010000150">
    <property type="protein sequence ID" value="KAF8879317.1"/>
    <property type="molecule type" value="Genomic_DNA"/>
</dbReference>
<name>A0A9P5NE14_GYMJU</name>
<dbReference type="InterPro" id="IPR011009">
    <property type="entry name" value="Kinase-like_dom_sf"/>
</dbReference>
<evidence type="ECO:0000313" key="1">
    <source>
        <dbReference type="EMBL" id="KAF8879317.1"/>
    </source>
</evidence>
<reference evidence="1" key="1">
    <citation type="submission" date="2020-11" db="EMBL/GenBank/DDBJ databases">
        <authorList>
            <consortium name="DOE Joint Genome Institute"/>
            <person name="Ahrendt S."/>
            <person name="Riley R."/>
            <person name="Andreopoulos W."/>
            <person name="LaButti K."/>
            <person name="Pangilinan J."/>
            <person name="Ruiz-duenas F.J."/>
            <person name="Barrasa J.M."/>
            <person name="Sanchez-Garcia M."/>
            <person name="Camarero S."/>
            <person name="Miyauchi S."/>
            <person name="Serrano A."/>
            <person name="Linde D."/>
            <person name="Babiker R."/>
            <person name="Drula E."/>
            <person name="Ayuso-Fernandez I."/>
            <person name="Pacheco R."/>
            <person name="Padilla G."/>
            <person name="Ferreira P."/>
            <person name="Barriuso J."/>
            <person name="Kellner H."/>
            <person name="Castanera R."/>
            <person name="Alfaro M."/>
            <person name="Ramirez L."/>
            <person name="Pisabarro A.G."/>
            <person name="Kuo A."/>
            <person name="Tritt A."/>
            <person name="Lipzen A."/>
            <person name="He G."/>
            <person name="Yan M."/>
            <person name="Ng V."/>
            <person name="Cullen D."/>
            <person name="Martin F."/>
            <person name="Rosso M.-N."/>
            <person name="Henrissat B."/>
            <person name="Hibbett D."/>
            <person name="Martinez A.T."/>
            <person name="Grigoriev I.V."/>
        </authorList>
    </citation>
    <scope>NUCLEOTIDE SEQUENCE</scope>
    <source>
        <strain evidence="1">AH 44721</strain>
    </source>
</reference>
<sequence length="159" mass="18184">MHKLGYGSYSTVWLAQRVENDETSATWVVVKVTDSVMLSLDDYKMSVMLTKSVDDQTFSLPSYLVALICLHEYYNKITSSNFPHTVILDFGGAHVVGSWPTYFQSSKECIAAEVVFTNVIQEAGDPPRSQQLIYWQLARRSTKYFLDPRFSMEPEYWAA</sequence>
<evidence type="ECO:0000313" key="2">
    <source>
        <dbReference type="Proteomes" id="UP000724874"/>
    </source>
</evidence>
<comment type="caution">
    <text evidence="1">The sequence shown here is derived from an EMBL/GenBank/DDBJ whole genome shotgun (WGS) entry which is preliminary data.</text>
</comment>
<dbReference type="Gene3D" id="3.30.200.20">
    <property type="entry name" value="Phosphorylase Kinase, domain 1"/>
    <property type="match status" value="1"/>
</dbReference>
<dbReference type="OrthoDB" id="5979581at2759"/>